<feature type="chain" id="PRO_5025548246" description="Secreted protein" evidence="1">
    <location>
        <begin position="18"/>
        <end position="165"/>
    </location>
</feature>
<sequence length="165" mass="18430">MLLLLLLLVALQGPHHLCDLLLRRDARCHERRRNRWLGGGRCRGTPLHVHLELRLYLNLELFLHEGPLAHDLSAEEVRVPHQHPLQLGLAGPCLALLCGLLGPLAAPRCLLLPLYLVHDALQHLLADRHPLSLVLLLRSLGLGTGRGTTGWAARRRRGRGRRGGR</sequence>
<dbReference type="EMBL" id="GIFC01012467">
    <property type="protein sequence ID" value="MXU94550.1"/>
    <property type="molecule type" value="Transcribed_RNA"/>
</dbReference>
<evidence type="ECO:0000256" key="1">
    <source>
        <dbReference type="SAM" id="SignalP"/>
    </source>
</evidence>
<organism evidence="2">
    <name type="scientific">Ixodes ricinus</name>
    <name type="common">Common tick</name>
    <name type="synonym">Acarus ricinus</name>
    <dbReference type="NCBI Taxonomy" id="34613"/>
    <lineage>
        <taxon>Eukaryota</taxon>
        <taxon>Metazoa</taxon>
        <taxon>Ecdysozoa</taxon>
        <taxon>Arthropoda</taxon>
        <taxon>Chelicerata</taxon>
        <taxon>Arachnida</taxon>
        <taxon>Acari</taxon>
        <taxon>Parasitiformes</taxon>
        <taxon>Ixodida</taxon>
        <taxon>Ixodoidea</taxon>
        <taxon>Ixodidae</taxon>
        <taxon>Ixodinae</taxon>
        <taxon>Ixodes</taxon>
    </lineage>
</organism>
<evidence type="ECO:0008006" key="3">
    <source>
        <dbReference type="Google" id="ProtNLM"/>
    </source>
</evidence>
<feature type="signal peptide" evidence="1">
    <location>
        <begin position="1"/>
        <end position="17"/>
    </location>
</feature>
<proteinExistence type="predicted"/>
<reference evidence="2" key="1">
    <citation type="submission" date="2019-12" db="EMBL/GenBank/DDBJ databases">
        <title>An insight into the sialome of adult female Ixodes ricinus ticks feeding for 6 days.</title>
        <authorList>
            <person name="Perner J."/>
            <person name="Ribeiro J.M.C."/>
        </authorList>
    </citation>
    <scope>NUCLEOTIDE SEQUENCE</scope>
    <source>
        <strain evidence="2">Semi-engorged</strain>
        <tissue evidence="2">Salivary glands</tissue>
    </source>
</reference>
<protein>
    <recommendedName>
        <fullName evidence="3">Secreted protein</fullName>
    </recommendedName>
</protein>
<accession>A0A6B0UXP0</accession>
<name>A0A6B0UXP0_IXORI</name>
<dbReference type="AlphaFoldDB" id="A0A6B0UXP0"/>
<evidence type="ECO:0000313" key="2">
    <source>
        <dbReference type="EMBL" id="MXU94550.1"/>
    </source>
</evidence>
<keyword evidence="1" id="KW-0732">Signal</keyword>